<accession>C4ZL58</accession>
<keyword evidence="2" id="KW-0560">Oxidoreductase</keyword>
<dbReference type="OrthoDB" id="9181499at2"/>
<name>C4ZL58_THASP</name>
<protein>
    <submittedName>
        <fullName evidence="2">Glyoxalase/bleomycin resistance protein/dioxygenase</fullName>
    </submittedName>
</protein>
<evidence type="ECO:0000313" key="3">
    <source>
        <dbReference type="Proteomes" id="UP000002186"/>
    </source>
</evidence>
<dbReference type="EMBL" id="CP001281">
    <property type="protein sequence ID" value="ACK53242.1"/>
    <property type="molecule type" value="Genomic_DNA"/>
</dbReference>
<reference evidence="3" key="1">
    <citation type="submission" date="2009-05" db="EMBL/GenBank/DDBJ databases">
        <title>Complete sequence of chromosome of Thauera sp. MZ1T.</title>
        <authorList>
            <consortium name="US DOE Joint Genome Institute"/>
            <person name="Lucas S."/>
            <person name="Copeland A."/>
            <person name="Lapidus A."/>
            <person name="Glavina del Rio T."/>
            <person name="Dalin E."/>
            <person name="Tice H."/>
            <person name="Bruce D."/>
            <person name="Goodwin L."/>
            <person name="Pitluck S."/>
            <person name="Sims D."/>
            <person name="Brettin T."/>
            <person name="Detter J.C."/>
            <person name="Han C."/>
            <person name="Larimer F."/>
            <person name="Land M."/>
            <person name="Hauser L."/>
            <person name="Kyrpides N."/>
            <person name="Mikhailova N."/>
            <person name="Sayler G.S."/>
        </authorList>
    </citation>
    <scope>NUCLEOTIDE SEQUENCE [LARGE SCALE GENOMIC DNA]</scope>
    <source>
        <strain evidence="3">MZ1T</strain>
    </source>
</reference>
<dbReference type="Proteomes" id="UP000002186">
    <property type="component" value="Chromosome"/>
</dbReference>
<dbReference type="Pfam" id="PF00903">
    <property type="entry name" value="Glyoxalase"/>
    <property type="match status" value="1"/>
</dbReference>
<dbReference type="AlphaFoldDB" id="C4ZL58"/>
<dbReference type="PROSITE" id="PS51819">
    <property type="entry name" value="VOC"/>
    <property type="match status" value="1"/>
</dbReference>
<feature type="domain" description="VOC" evidence="1">
    <location>
        <begin position="8"/>
        <end position="122"/>
    </location>
</feature>
<keyword evidence="2" id="KW-0223">Dioxygenase</keyword>
<evidence type="ECO:0000259" key="1">
    <source>
        <dbReference type="PROSITE" id="PS51819"/>
    </source>
</evidence>
<dbReference type="HOGENOM" id="CLU_2002872_0_0_4"/>
<keyword evidence="3" id="KW-1185">Reference proteome</keyword>
<dbReference type="Gene3D" id="3.10.180.10">
    <property type="entry name" value="2,3-Dihydroxybiphenyl 1,2-Dioxygenase, domain 1"/>
    <property type="match status" value="1"/>
</dbReference>
<dbReference type="InterPro" id="IPR029068">
    <property type="entry name" value="Glyas_Bleomycin-R_OHBP_Dase"/>
</dbReference>
<dbReference type="InterPro" id="IPR004360">
    <property type="entry name" value="Glyas_Fos-R_dOase_dom"/>
</dbReference>
<proteinExistence type="predicted"/>
<organism evidence="2 3">
    <name type="scientific">Thauera aminoaromatica</name>
    <dbReference type="NCBI Taxonomy" id="164330"/>
    <lineage>
        <taxon>Bacteria</taxon>
        <taxon>Pseudomonadati</taxon>
        <taxon>Pseudomonadota</taxon>
        <taxon>Betaproteobacteria</taxon>
        <taxon>Rhodocyclales</taxon>
        <taxon>Zoogloeaceae</taxon>
        <taxon>Thauera</taxon>
    </lineage>
</organism>
<dbReference type="KEGG" id="tmz:Tmz1t_0464"/>
<gene>
    <name evidence="2" type="ordered locus">Tmz1t_0464</name>
</gene>
<sequence>MNTLGWQELKVVALAVDDLARAEDFYRSKLGLEPRPQADGDVGFALGSLTLLLKPLAGPGGAAEKSPYPRLTVAVADAPRMERELAARGVTISDAVQLYEDGCYWVGAFLDSEGNKLWFCSEAGKPAPSVSGGRSSP</sequence>
<reference evidence="2 3" key="2">
    <citation type="journal article" date="2012" name="Stand. Genomic Sci.">
        <title>Complete genome sequence of Thauera aminoaromatica strain MZ1T.</title>
        <authorList>
            <person name="Jiang K."/>
            <person name="Sanseverino J."/>
            <person name="Chauhan A."/>
            <person name="Lucas S."/>
            <person name="Copeland A."/>
            <person name="Lapidus A."/>
            <person name="Del Rio T.G."/>
            <person name="Dalin E."/>
            <person name="Tice H."/>
            <person name="Bruce D."/>
            <person name="Goodwin L."/>
            <person name="Pitluck S."/>
            <person name="Sims D."/>
            <person name="Brettin T."/>
            <person name="Detter J.C."/>
            <person name="Han C."/>
            <person name="Chang Y.J."/>
            <person name="Larimer F."/>
            <person name="Land M."/>
            <person name="Hauser L."/>
            <person name="Kyrpides N.C."/>
            <person name="Mikhailova N."/>
            <person name="Moser S."/>
            <person name="Jegier P."/>
            <person name="Close D."/>
            <person name="Debruyn J.M."/>
            <person name="Wang Y."/>
            <person name="Layton A.C."/>
            <person name="Allen M.S."/>
            <person name="Sayler G.S."/>
        </authorList>
    </citation>
    <scope>NUCLEOTIDE SEQUENCE [LARGE SCALE GENOMIC DNA]</scope>
    <source>
        <strain evidence="2 3">MZ1T</strain>
    </source>
</reference>
<dbReference type="GO" id="GO:0051213">
    <property type="term" value="F:dioxygenase activity"/>
    <property type="evidence" value="ECO:0007669"/>
    <property type="project" value="UniProtKB-KW"/>
</dbReference>
<dbReference type="InterPro" id="IPR037523">
    <property type="entry name" value="VOC_core"/>
</dbReference>
<dbReference type="SUPFAM" id="SSF54593">
    <property type="entry name" value="Glyoxalase/Bleomycin resistance protein/Dihydroxybiphenyl dioxygenase"/>
    <property type="match status" value="1"/>
</dbReference>
<evidence type="ECO:0000313" key="2">
    <source>
        <dbReference type="EMBL" id="ACK53242.1"/>
    </source>
</evidence>
<dbReference type="eggNOG" id="COG0346">
    <property type="taxonomic scope" value="Bacteria"/>
</dbReference>
<dbReference type="RefSeq" id="WP_012584458.1">
    <property type="nucleotide sequence ID" value="NC_011662.2"/>
</dbReference>